<sequence length="195" mass="21982">MFRNGRDLMRRLKQTLLSTRGSIYIEAAFILPLVVVILTASLEYGFYFAWQSKIERINYALSSVFRERGALYNTDETLSQAQANQLADLAAVMLGEQYRSQLCLTVESLSFQDNTKERKVALHQTFSVNGSRCPVVNTPLTQFAAMSPLTIRGRWLPLYQVTLSVPAPESTLHKLLNNIQVLPAWVTVSNVVLAR</sequence>
<dbReference type="OrthoDB" id="7059416at2"/>
<dbReference type="InterPro" id="IPR031582">
    <property type="entry name" value="TadF"/>
</dbReference>
<dbReference type="Proteomes" id="UP000238365">
    <property type="component" value="Chromosome"/>
</dbReference>
<name>A0A1X1DW84_9GAMM</name>
<evidence type="ECO:0000313" key="3">
    <source>
        <dbReference type="Proteomes" id="UP000238365"/>
    </source>
</evidence>
<dbReference type="RefSeq" id="WP_104957849.1">
    <property type="nucleotide sequence ID" value="NZ_CP026377.1"/>
</dbReference>
<dbReference type="EMBL" id="CP026377">
    <property type="protein sequence ID" value="AUX94015.1"/>
    <property type="molecule type" value="Genomic_DNA"/>
</dbReference>
<feature type="transmembrane region" description="Helical" evidence="1">
    <location>
        <begin position="21"/>
        <end position="50"/>
    </location>
</feature>
<keyword evidence="1" id="KW-0472">Membrane</keyword>
<keyword evidence="1" id="KW-1133">Transmembrane helix</keyword>
<dbReference type="AlphaFoldDB" id="A0A1X1DW84"/>
<organism evidence="2 3">
    <name type="scientific">Mixta gaviniae</name>
    <dbReference type="NCBI Taxonomy" id="665914"/>
    <lineage>
        <taxon>Bacteria</taxon>
        <taxon>Pseudomonadati</taxon>
        <taxon>Pseudomonadota</taxon>
        <taxon>Gammaproteobacteria</taxon>
        <taxon>Enterobacterales</taxon>
        <taxon>Erwiniaceae</taxon>
        <taxon>Mixta</taxon>
    </lineage>
</organism>
<dbReference type="KEGG" id="pgz:C2E15_13610"/>
<keyword evidence="1" id="KW-0812">Transmembrane</keyword>
<dbReference type="Pfam" id="PF16964">
    <property type="entry name" value="TadF"/>
    <property type="match status" value="1"/>
</dbReference>
<proteinExistence type="predicted"/>
<evidence type="ECO:0000256" key="1">
    <source>
        <dbReference type="SAM" id="Phobius"/>
    </source>
</evidence>
<accession>A0A1X1DW84</accession>
<gene>
    <name evidence="2" type="ORF">C2E15_13610</name>
</gene>
<protein>
    <recommendedName>
        <fullName evidence="4">Pilus assembly protein TadG</fullName>
    </recommendedName>
</protein>
<evidence type="ECO:0008006" key="4">
    <source>
        <dbReference type="Google" id="ProtNLM"/>
    </source>
</evidence>
<keyword evidence="3" id="KW-1185">Reference proteome</keyword>
<evidence type="ECO:0000313" key="2">
    <source>
        <dbReference type="EMBL" id="AUX94015.1"/>
    </source>
</evidence>
<reference evidence="2 3" key="1">
    <citation type="submission" date="2018-01" db="EMBL/GenBank/DDBJ databases">
        <title>Complete and assembled Genome of Pantoea gaviniae DSM22758T.</title>
        <authorList>
            <person name="Stevens M.J.A."/>
            <person name="Zurfluh K."/>
            <person name="Stephan R."/>
        </authorList>
    </citation>
    <scope>NUCLEOTIDE SEQUENCE [LARGE SCALE GENOMIC DNA]</scope>
    <source>
        <strain evidence="2 3">DSM 22758</strain>
    </source>
</reference>